<feature type="compositionally biased region" description="Acidic residues" evidence="1">
    <location>
        <begin position="157"/>
        <end position="166"/>
    </location>
</feature>
<dbReference type="Proteomes" id="UP000887577">
    <property type="component" value="Unplaced"/>
</dbReference>
<evidence type="ECO:0000313" key="4">
    <source>
        <dbReference type="WBParaSite" id="PSU_v2.g19708.t1"/>
    </source>
</evidence>
<protein>
    <submittedName>
        <fullName evidence="4">Uncharacterized protein</fullName>
    </submittedName>
</protein>
<feature type="region of interest" description="Disordered" evidence="1">
    <location>
        <begin position="1"/>
        <end position="42"/>
    </location>
</feature>
<evidence type="ECO:0000313" key="3">
    <source>
        <dbReference type="Proteomes" id="UP000887577"/>
    </source>
</evidence>
<keyword evidence="3" id="KW-1185">Reference proteome</keyword>
<evidence type="ECO:0000256" key="2">
    <source>
        <dbReference type="SAM" id="Phobius"/>
    </source>
</evidence>
<accession>A0A914YLD3</accession>
<dbReference type="AlphaFoldDB" id="A0A914YLD3"/>
<organism evidence="3 4">
    <name type="scientific">Panagrolaimus superbus</name>
    <dbReference type="NCBI Taxonomy" id="310955"/>
    <lineage>
        <taxon>Eukaryota</taxon>
        <taxon>Metazoa</taxon>
        <taxon>Ecdysozoa</taxon>
        <taxon>Nematoda</taxon>
        <taxon>Chromadorea</taxon>
        <taxon>Rhabditida</taxon>
        <taxon>Tylenchina</taxon>
        <taxon>Panagrolaimomorpha</taxon>
        <taxon>Panagrolaimoidea</taxon>
        <taxon>Panagrolaimidae</taxon>
        <taxon>Panagrolaimus</taxon>
    </lineage>
</organism>
<evidence type="ECO:0000256" key="1">
    <source>
        <dbReference type="SAM" id="MobiDB-lite"/>
    </source>
</evidence>
<sequence length="207" mass="23302">MKVFTVGLDQKPPIDTSKTPDHPPPGYPGGEKSPTTTTTTLPMGPEVGAPIFIKKNKGYKGVLVCMLAVFLIGLFALTLSEIAYNRQRDENFFRLRWAELKHKMGYDYANAAERIYTLRRQQDLEQSPIIPANLQSPSTTTTTTPLKNPIIDSSVEKEEDSQDDETPSTTMNNRLSFFKKLLEGIKKHAEDMGFDGTMQVSVLQWRF</sequence>
<proteinExistence type="predicted"/>
<reference evidence="4" key="1">
    <citation type="submission" date="2022-11" db="UniProtKB">
        <authorList>
            <consortium name="WormBaseParasite"/>
        </authorList>
    </citation>
    <scope>IDENTIFICATION</scope>
</reference>
<dbReference type="WBParaSite" id="PSU_v2.g19708.t1">
    <property type="protein sequence ID" value="PSU_v2.g19708.t1"/>
    <property type="gene ID" value="PSU_v2.g19708"/>
</dbReference>
<feature type="transmembrane region" description="Helical" evidence="2">
    <location>
        <begin position="61"/>
        <end position="84"/>
    </location>
</feature>
<feature type="region of interest" description="Disordered" evidence="1">
    <location>
        <begin position="131"/>
        <end position="171"/>
    </location>
</feature>
<keyword evidence="2" id="KW-0812">Transmembrane</keyword>
<name>A0A914YLD3_9BILA</name>
<keyword evidence="2" id="KW-0472">Membrane</keyword>
<keyword evidence="2" id="KW-1133">Transmembrane helix</keyword>